<evidence type="ECO:0000256" key="1">
    <source>
        <dbReference type="ARBA" id="ARBA00004319"/>
    </source>
</evidence>
<dbReference type="NCBIfam" id="NF001413">
    <property type="entry name" value="PRK00290.1"/>
    <property type="match status" value="1"/>
</dbReference>
<keyword evidence="5 9" id="KW-0547">Nucleotide-binding</keyword>
<dbReference type="EC" id="3.6.4.10" evidence="3"/>
<comment type="catalytic activity">
    <reaction evidence="8">
        <text>ATP + H2O = ADP + phosphate + H(+)</text>
        <dbReference type="Rhea" id="RHEA:13065"/>
        <dbReference type="ChEBI" id="CHEBI:15377"/>
        <dbReference type="ChEBI" id="CHEBI:15378"/>
        <dbReference type="ChEBI" id="CHEBI:30616"/>
        <dbReference type="ChEBI" id="CHEBI:43474"/>
        <dbReference type="ChEBI" id="CHEBI:456216"/>
        <dbReference type="EC" id="3.6.4.10"/>
    </reaction>
</comment>
<keyword evidence="4 10" id="KW-0732">Signal</keyword>
<dbReference type="Gene3D" id="2.60.34.10">
    <property type="entry name" value="Substrate Binding Domain Of DNAk, Chain A, domain 1"/>
    <property type="match status" value="1"/>
</dbReference>
<dbReference type="AlphaFoldDB" id="A0A166T1W8"/>
<dbReference type="InterPro" id="IPR018181">
    <property type="entry name" value="Heat_shock_70_CS"/>
</dbReference>
<organism evidence="11 12">
    <name type="scientific">Athelia psychrophila</name>
    <dbReference type="NCBI Taxonomy" id="1759441"/>
    <lineage>
        <taxon>Eukaryota</taxon>
        <taxon>Fungi</taxon>
        <taxon>Dikarya</taxon>
        <taxon>Basidiomycota</taxon>
        <taxon>Agaricomycotina</taxon>
        <taxon>Agaricomycetes</taxon>
        <taxon>Agaricomycetidae</taxon>
        <taxon>Atheliales</taxon>
        <taxon>Atheliaceae</taxon>
        <taxon>Athelia</taxon>
    </lineage>
</organism>
<dbReference type="PANTHER" id="PTHR19375">
    <property type="entry name" value="HEAT SHOCK PROTEIN 70KDA"/>
    <property type="match status" value="1"/>
</dbReference>
<dbReference type="Gene3D" id="3.90.640.10">
    <property type="entry name" value="Actin, Chain A, domain 4"/>
    <property type="match status" value="1"/>
</dbReference>
<dbReference type="GO" id="GO:0005524">
    <property type="term" value="F:ATP binding"/>
    <property type="evidence" value="ECO:0007669"/>
    <property type="project" value="UniProtKB-KW"/>
</dbReference>
<dbReference type="InterPro" id="IPR042050">
    <property type="entry name" value="BIP_NBD"/>
</dbReference>
<dbReference type="EMBL" id="KV417495">
    <property type="protein sequence ID" value="KZP30089.1"/>
    <property type="molecule type" value="Genomic_DNA"/>
</dbReference>
<dbReference type="Proteomes" id="UP000076532">
    <property type="component" value="Unassembled WGS sequence"/>
</dbReference>
<dbReference type="PROSITE" id="PS00329">
    <property type="entry name" value="HSP70_2"/>
    <property type="match status" value="1"/>
</dbReference>
<evidence type="ECO:0000256" key="5">
    <source>
        <dbReference type="ARBA" id="ARBA00022741"/>
    </source>
</evidence>
<dbReference type="InterPro" id="IPR013126">
    <property type="entry name" value="Hsp_70_fam"/>
</dbReference>
<dbReference type="FunFam" id="2.60.34.10:FF:000012">
    <property type="entry name" value="Heat shock 70 kDa protein"/>
    <property type="match status" value="1"/>
</dbReference>
<dbReference type="InterPro" id="IPR043129">
    <property type="entry name" value="ATPase_NBD"/>
</dbReference>
<dbReference type="OrthoDB" id="2401965at2759"/>
<dbReference type="GO" id="GO:0140662">
    <property type="term" value="F:ATP-dependent protein folding chaperone"/>
    <property type="evidence" value="ECO:0007669"/>
    <property type="project" value="InterPro"/>
</dbReference>
<dbReference type="Pfam" id="PF00012">
    <property type="entry name" value="HSP70"/>
    <property type="match status" value="1"/>
</dbReference>
<evidence type="ECO:0000256" key="7">
    <source>
        <dbReference type="ARBA" id="ARBA00022840"/>
    </source>
</evidence>
<evidence type="ECO:0000256" key="2">
    <source>
        <dbReference type="ARBA" id="ARBA00007381"/>
    </source>
</evidence>
<dbReference type="PROSITE" id="PS01036">
    <property type="entry name" value="HSP70_3"/>
    <property type="match status" value="1"/>
</dbReference>
<keyword evidence="7 9" id="KW-0067">ATP-binding</keyword>
<accession>A0A166T1W8</accession>
<proteinExistence type="inferred from homology"/>
<dbReference type="GO" id="GO:0005788">
    <property type="term" value="C:endoplasmic reticulum lumen"/>
    <property type="evidence" value="ECO:0007669"/>
    <property type="project" value="UniProtKB-SubCell"/>
</dbReference>
<sequence length="684" mass="74162">MPLIILAFLAIMFLCPVVLPVHAQKQPNPGDKTGHVIGIDLGTTNSCVAYVPPATHIVQRNGQVEIIPNSHGHRTTPSWVSFKGSDRIVGEAAQNQFQDNPSNTVFDVKRLIGRNIEDAAIADDIEKWPFNVTTRGGKPFVSVEYNNAVKEFAPEEISAMVLMKMKESAEEYLGEKVTQAVITVPAYFNDAQRHATRDAGAIAGLEVLRIINEPTAAAIAYGLDKKSGESLVLVYDLGGGTFDVSLLSIEDGVFEVLAVSGDVHLGGEDFDGRVMDYFSNMYKTKTGVDVANDVNVMSKLKQAVEGAKRALSSHPSTTIEIAAFEGGNNFSEVLTRAKFEEINANLFAKTLNPVKQTLKDAGVKISEVDEIVLVGGSTRIPKVREMLKDFFNGKEPAKDIDPDEAVAFGAAVQGGILSDPSYAPCTLVMDVTPLTFGIETTGGLFAKIISRNTVIPTRKSEIFTTAEDNQHTVRIRVYEGERTLTKDNNLLGTFELSDIPPALRGVPQIEVTFQIDANGILDVSAADKATAGAFSGLSQSITITNAENRLSAADIQLMAEEAENFAKFEDQGLDLDAAKRDRLEAFQSMATIIRGLKNRLRDSEGLGMWAGAEYTQTLEALVQEIDAAEQWIGESATGASARDLTEKLTEFQESLTRTSLNFAGPDIEKDIQELTFLTADKSEL</sequence>
<evidence type="ECO:0000256" key="9">
    <source>
        <dbReference type="RuleBase" id="RU003322"/>
    </source>
</evidence>
<evidence type="ECO:0000256" key="4">
    <source>
        <dbReference type="ARBA" id="ARBA00022729"/>
    </source>
</evidence>
<dbReference type="SUPFAM" id="SSF53067">
    <property type="entry name" value="Actin-like ATPase domain"/>
    <property type="match status" value="2"/>
</dbReference>
<keyword evidence="6" id="KW-0256">Endoplasmic reticulum</keyword>
<comment type="subcellular location">
    <subcellularLocation>
        <location evidence="1">Endoplasmic reticulum lumen</location>
    </subcellularLocation>
</comment>
<dbReference type="FunFam" id="3.90.640.10:FF:000153">
    <property type="entry name" value="Endoplasmic reticulum chaperone BiP"/>
    <property type="match status" value="1"/>
</dbReference>
<comment type="similarity">
    <text evidence="2 9">Belongs to the heat shock protein 70 family.</text>
</comment>
<dbReference type="STRING" id="436010.A0A166T1W8"/>
<feature type="chain" id="PRO_5007879825" description="non-chaperonin molecular chaperone ATPase" evidence="10">
    <location>
        <begin position="24"/>
        <end position="684"/>
    </location>
</feature>
<dbReference type="PRINTS" id="PR00301">
    <property type="entry name" value="HEATSHOCK70"/>
</dbReference>
<keyword evidence="11" id="KW-0346">Stress response</keyword>
<evidence type="ECO:0000256" key="3">
    <source>
        <dbReference type="ARBA" id="ARBA00012554"/>
    </source>
</evidence>
<dbReference type="FunFam" id="3.30.420.40:FF:000026">
    <property type="entry name" value="Heat shock protein 70"/>
    <property type="match status" value="1"/>
</dbReference>
<dbReference type="CDD" id="cd10241">
    <property type="entry name" value="ASKHA_NBD_HSP70_BiP"/>
    <property type="match status" value="1"/>
</dbReference>
<dbReference type="PROSITE" id="PS00297">
    <property type="entry name" value="HSP70_1"/>
    <property type="match status" value="1"/>
</dbReference>
<evidence type="ECO:0000256" key="6">
    <source>
        <dbReference type="ARBA" id="ARBA00022824"/>
    </source>
</evidence>
<dbReference type="SUPFAM" id="SSF100920">
    <property type="entry name" value="Heat shock protein 70kD (HSP70), peptide-binding domain"/>
    <property type="match status" value="1"/>
</dbReference>
<dbReference type="Gene3D" id="3.30.420.40">
    <property type="match status" value="2"/>
</dbReference>
<feature type="signal peptide" evidence="10">
    <location>
        <begin position="1"/>
        <end position="23"/>
    </location>
</feature>
<gene>
    <name evidence="11" type="ORF">FIBSPDRAFT_884377</name>
</gene>
<reference evidence="11 12" key="1">
    <citation type="journal article" date="2016" name="Mol. Biol. Evol.">
        <title>Comparative Genomics of Early-Diverging Mushroom-Forming Fungi Provides Insights into the Origins of Lignocellulose Decay Capabilities.</title>
        <authorList>
            <person name="Nagy L.G."/>
            <person name="Riley R."/>
            <person name="Tritt A."/>
            <person name="Adam C."/>
            <person name="Daum C."/>
            <person name="Floudas D."/>
            <person name="Sun H."/>
            <person name="Yadav J.S."/>
            <person name="Pangilinan J."/>
            <person name="Larsson K.H."/>
            <person name="Matsuura K."/>
            <person name="Barry K."/>
            <person name="Labutti K."/>
            <person name="Kuo R."/>
            <person name="Ohm R.A."/>
            <person name="Bhattacharya S.S."/>
            <person name="Shirouzu T."/>
            <person name="Yoshinaga Y."/>
            <person name="Martin F.M."/>
            <person name="Grigoriev I.V."/>
            <person name="Hibbett D.S."/>
        </authorList>
    </citation>
    <scope>NUCLEOTIDE SEQUENCE [LARGE SCALE GENOMIC DNA]</scope>
    <source>
        <strain evidence="11 12">CBS 109695</strain>
    </source>
</reference>
<dbReference type="InterPro" id="IPR029047">
    <property type="entry name" value="HSP70_peptide-bd_sf"/>
</dbReference>
<keyword evidence="12" id="KW-1185">Reference proteome</keyword>
<name>A0A166T1W8_9AGAM</name>
<evidence type="ECO:0000256" key="10">
    <source>
        <dbReference type="SAM" id="SignalP"/>
    </source>
</evidence>
<evidence type="ECO:0000313" key="11">
    <source>
        <dbReference type="EMBL" id="KZP30089.1"/>
    </source>
</evidence>
<protein>
    <recommendedName>
        <fullName evidence="3">non-chaperonin molecular chaperone ATPase</fullName>
        <ecNumber evidence="3">3.6.4.10</ecNumber>
    </recommendedName>
</protein>
<evidence type="ECO:0000313" key="12">
    <source>
        <dbReference type="Proteomes" id="UP000076532"/>
    </source>
</evidence>
<evidence type="ECO:0000256" key="8">
    <source>
        <dbReference type="ARBA" id="ARBA00048056"/>
    </source>
</evidence>